<dbReference type="GeneID" id="18909494"/>
<dbReference type="PANTHER" id="PTHR10302">
    <property type="entry name" value="SINGLE-STRANDED DNA-BINDING PROTEIN"/>
    <property type="match status" value="1"/>
</dbReference>
<evidence type="ECO:0000313" key="4">
    <source>
        <dbReference type="EMBL" id="EKM59437.1"/>
    </source>
</evidence>
<dbReference type="EMBL" id="JH930469">
    <property type="protein sequence ID" value="EKM59437.1"/>
    <property type="molecule type" value="Genomic_DNA"/>
</dbReference>
<dbReference type="STRING" id="650164.K5X983"/>
<evidence type="ECO:0000256" key="1">
    <source>
        <dbReference type="ARBA" id="ARBA00023125"/>
    </source>
</evidence>
<keyword evidence="1 2" id="KW-0238">DNA-binding</keyword>
<dbReference type="InterPro" id="IPR012340">
    <property type="entry name" value="NA-bd_OB-fold"/>
</dbReference>
<keyword evidence="5" id="KW-1185">Reference proteome</keyword>
<dbReference type="GO" id="GO:0003697">
    <property type="term" value="F:single-stranded DNA binding"/>
    <property type="evidence" value="ECO:0007669"/>
    <property type="project" value="InterPro"/>
</dbReference>
<name>K5X983_PHACS</name>
<dbReference type="GO" id="GO:0006264">
    <property type="term" value="P:mitochondrial DNA replication"/>
    <property type="evidence" value="ECO:0007669"/>
    <property type="project" value="TreeGrafter"/>
</dbReference>
<sequence length="133" mass="14633">MFAAARRTAASGSFARAFSTTPRLQGDLAKLVLIGRLGKNPEVRTTRLDKEYVSYTVATSNYPPPPPNPDGTRSENSTTWHTILSFNPGANAYLRTLQKGWQVYVEANFELREADPAAGSDSPAAQRQILLRH</sequence>
<dbReference type="InterPro" id="IPR000424">
    <property type="entry name" value="Primosome_PriB/ssb"/>
</dbReference>
<dbReference type="AlphaFoldDB" id="K5X983"/>
<dbReference type="SUPFAM" id="SSF50249">
    <property type="entry name" value="Nucleic acid-binding proteins"/>
    <property type="match status" value="1"/>
</dbReference>
<reference evidence="4 5" key="1">
    <citation type="journal article" date="2012" name="BMC Genomics">
        <title>Comparative genomics of the white-rot fungi, Phanerochaete carnosa and P. chrysosporium, to elucidate the genetic basis of the distinct wood types they colonize.</title>
        <authorList>
            <person name="Suzuki H."/>
            <person name="MacDonald J."/>
            <person name="Syed K."/>
            <person name="Salamov A."/>
            <person name="Hori C."/>
            <person name="Aerts A."/>
            <person name="Henrissat B."/>
            <person name="Wiebenga A."/>
            <person name="vanKuyk P.A."/>
            <person name="Barry K."/>
            <person name="Lindquist E."/>
            <person name="LaButti K."/>
            <person name="Lapidus A."/>
            <person name="Lucas S."/>
            <person name="Coutinho P."/>
            <person name="Gong Y."/>
            <person name="Samejima M."/>
            <person name="Mahadevan R."/>
            <person name="Abou-Zaid M."/>
            <person name="de Vries R.P."/>
            <person name="Igarashi K."/>
            <person name="Yadav J.S."/>
            <person name="Grigoriev I.V."/>
            <person name="Master E.R."/>
        </authorList>
    </citation>
    <scope>NUCLEOTIDE SEQUENCE [LARGE SCALE GENOMIC DNA]</scope>
    <source>
        <strain evidence="4 5">HHB-10118-sp</strain>
    </source>
</reference>
<dbReference type="GO" id="GO:0042645">
    <property type="term" value="C:mitochondrial nucleoid"/>
    <property type="evidence" value="ECO:0007669"/>
    <property type="project" value="TreeGrafter"/>
</dbReference>
<evidence type="ECO:0008006" key="6">
    <source>
        <dbReference type="Google" id="ProtNLM"/>
    </source>
</evidence>
<feature type="non-terminal residue" evidence="4">
    <location>
        <position position="1"/>
    </location>
</feature>
<dbReference type="CDD" id="cd04496">
    <property type="entry name" value="SSB_OBF"/>
    <property type="match status" value="1"/>
</dbReference>
<dbReference type="PROSITE" id="PS50935">
    <property type="entry name" value="SSB"/>
    <property type="match status" value="1"/>
</dbReference>
<organism evidence="4 5">
    <name type="scientific">Phanerochaete carnosa (strain HHB-10118-sp)</name>
    <name type="common">White-rot fungus</name>
    <name type="synonym">Peniophora carnosa</name>
    <dbReference type="NCBI Taxonomy" id="650164"/>
    <lineage>
        <taxon>Eukaryota</taxon>
        <taxon>Fungi</taxon>
        <taxon>Dikarya</taxon>
        <taxon>Basidiomycota</taxon>
        <taxon>Agaricomycotina</taxon>
        <taxon>Agaricomycetes</taxon>
        <taxon>Polyporales</taxon>
        <taxon>Phanerochaetaceae</taxon>
        <taxon>Phanerochaete</taxon>
    </lineage>
</organism>
<dbReference type="InterPro" id="IPR011344">
    <property type="entry name" value="ssDNA-bd"/>
</dbReference>
<dbReference type="OrthoDB" id="1078367at2759"/>
<dbReference type="RefSeq" id="XP_007391998.1">
    <property type="nucleotide sequence ID" value="XM_007391936.1"/>
</dbReference>
<proteinExistence type="predicted"/>
<dbReference type="HOGENOM" id="CLU_126647_2_0_1"/>
<dbReference type="KEGG" id="pco:PHACADRAFT_170001"/>
<dbReference type="Proteomes" id="UP000008370">
    <property type="component" value="Unassembled WGS sequence"/>
</dbReference>
<gene>
    <name evidence="4" type="ORF">PHACADRAFT_170001</name>
</gene>
<dbReference type="PANTHER" id="PTHR10302:SF0">
    <property type="entry name" value="SINGLE-STRANDED DNA-BINDING PROTEIN, MITOCHONDRIAL"/>
    <property type="match status" value="1"/>
</dbReference>
<accession>K5X983</accession>
<evidence type="ECO:0000256" key="2">
    <source>
        <dbReference type="PROSITE-ProRule" id="PRU00252"/>
    </source>
</evidence>
<dbReference type="InParanoid" id="K5X983"/>
<protein>
    <recommendedName>
        <fullName evidence="6">Single-stranded DNA-binding protein</fullName>
    </recommendedName>
</protein>
<dbReference type="Pfam" id="PF00436">
    <property type="entry name" value="SSB"/>
    <property type="match status" value="1"/>
</dbReference>
<evidence type="ECO:0000256" key="3">
    <source>
        <dbReference type="SAM" id="MobiDB-lite"/>
    </source>
</evidence>
<feature type="region of interest" description="Disordered" evidence="3">
    <location>
        <begin position="57"/>
        <end position="77"/>
    </location>
</feature>
<evidence type="ECO:0000313" key="5">
    <source>
        <dbReference type="Proteomes" id="UP000008370"/>
    </source>
</evidence>
<dbReference type="Gene3D" id="2.40.50.140">
    <property type="entry name" value="Nucleic acid-binding proteins"/>
    <property type="match status" value="1"/>
</dbReference>